<dbReference type="InterPro" id="IPR028921">
    <property type="entry name" value="NTF2_fold_dom"/>
</dbReference>
<protein>
    <recommendedName>
        <fullName evidence="1">NTF2 fold domain-containing protein</fullName>
    </recommendedName>
</protein>
<comment type="caution">
    <text evidence="2">The sequence shown here is derived from an EMBL/GenBank/DDBJ whole genome shotgun (WGS) entry which is preliminary data.</text>
</comment>
<evidence type="ECO:0000313" key="2">
    <source>
        <dbReference type="EMBL" id="OQP45238.1"/>
    </source>
</evidence>
<keyword evidence="3" id="KW-1185">Reference proteome</keyword>
<dbReference type="Pfam" id="PF15631">
    <property type="entry name" value="Imm-NTF2-2"/>
    <property type="match status" value="1"/>
</dbReference>
<dbReference type="EMBL" id="LWBO01000021">
    <property type="protein sequence ID" value="OQP45238.1"/>
    <property type="molecule type" value="Genomic_DNA"/>
</dbReference>
<dbReference type="RefSeq" id="WP_014219298.1">
    <property type="nucleotide sequence ID" value="NZ_LWBO01000021.1"/>
</dbReference>
<evidence type="ECO:0000259" key="1">
    <source>
        <dbReference type="Pfam" id="PF15631"/>
    </source>
</evidence>
<reference evidence="2 3" key="1">
    <citation type="submission" date="2016-04" db="EMBL/GenBank/DDBJ databases">
        <authorList>
            <person name="Chen L."/>
            <person name="Zhuang W."/>
            <person name="Wang G."/>
        </authorList>
    </citation>
    <scope>NUCLEOTIDE SEQUENCE [LARGE SCALE GENOMIC DNA]</scope>
    <source>
        <strain evidence="3">GR20</strain>
    </source>
</reference>
<feature type="domain" description="NTF2 fold" evidence="1">
    <location>
        <begin position="40"/>
        <end position="122"/>
    </location>
</feature>
<organism evidence="2 3">
    <name type="scientific">Niastella koreensis</name>
    <dbReference type="NCBI Taxonomy" id="354356"/>
    <lineage>
        <taxon>Bacteria</taxon>
        <taxon>Pseudomonadati</taxon>
        <taxon>Bacteroidota</taxon>
        <taxon>Chitinophagia</taxon>
        <taxon>Chitinophagales</taxon>
        <taxon>Chitinophagaceae</taxon>
        <taxon>Niastella</taxon>
    </lineage>
</organism>
<evidence type="ECO:0000313" key="3">
    <source>
        <dbReference type="Proteomes" id="UP000192277"/>
    </source>
</evidence>
<dbReference type="Proteomes" id="UP000192277">
    <property type="component" value="Unassembled WGS sequence"/>
</dbReference>
<sequence length="122" mass="13815">MKVFNLMAFFILLLVCSTSIYSNLIQNKNEKRDYVPDAETAIKVAEAVWLPIYGNRIYNEKPFIARLENNKVWIVEGTLKGDSVYNSKPNPNSRSIFIVVGGVAHIEIQKSDCKILQVSHGK</sequence>
<accession>A0ABX3NUQ3</accession>
<name>A0ABX3NUQ3_9BACT</name>
<gene>
    <name evidence="2" type="ORF">A4D02_34280</name>
</gene>
<proteinExistence type="predicted"/>